<dbReference type="EMBL" id="JALZWP010000032">
    <property type="protein sequence ID" value="MCL1630250.1"/>
    <property type="molecule type" value="Genomic_DNA"/>
</dbReference>
<protein>
    <submittedName>
        <fullName evidence="1">DUF2218 domain-containing protein</fullName>
    </submittedName>
</protein>
<dbReference type="Proteomes" id="UP001202550">
    <property type="component" value="Unassembled WGS sequence"/>
</dbReference>
<dbReference type="InterPro" id="IPR014543">
    <property type="entry name" value="UCP028291"/>
</dbReference>
<dbReference type="PIRSF" id="PIRSF028291">
    <property type="entry name" value="UCP028291"/>
    <property type="match status" value="1"/>
</dbReference>
<dbReference type="RefSeq" id="WP_249060905.1">
    <property type="nucleotide sequence ID" value="NZ_JALZWP010000032.1"/>
</dbReference>
<dbReference type="Pfam" id="PF09981">
    <property type="entry name" value="DUF2218"/>
    <property type="match status" value="1"/>
</dbReference>
<evidence type="ECO:0000313" key="2">
    <source>
        <dbReference type="Proteomes" id="UP001202550"/>
    </source>
</evidence>
<name>A0ABT0M769_9RHOB</name>
<evidence type="ECO:0000313" key="1">
    <source>
        <dbReference type="EMBL" id="MCL1630250.1"/>
    </source>
</evidence>
<organism evidence="1 2">
    <name type="scientific">Roseinatronobacter domitianus</name>
    <dbReference type="NCBI Taxonomy" id="2940293"/>
    <lineage>
        <taxon>Bacteria</taxon>
        <taxon>Pseudomonadati</taxon>
        <taxon>Pseudomonadota</taxon>
        <taxon>Alphaproteobacteria</taxon>
        <taxon>Rhodobacterales</taxon>
        <taxon>Paracoccaceae</taxon>
        <taxon>Roseinatronobacter</taxon>
    </lineage>
</organism>
<dbReference type="Gene3D" id="3.30.310.50">
    <property type="entry name" value="Alpha-D-phosphohexomutase, C-terminal domain"/>
    <property type="match status" value="1"/>
</dbReference>
<accession>A0ABT0M769</accession>
<keyword evidence="2" id="KW-1185">Reference proteome</keyword>
<comment type="caution">
    <text evidence="1">The sequence shown here is derived from an EMBL/GenBank/DDBJ whole genome shotgun (WGS) entry which is preliminary data.</text>
</comment>
<reference evidence="1 2" key="1">
    <citation type="submission" date="2022-05" db="EMBL/GenBank/DDBJ databases">
        <title>Seasonal and diel survey of microbial diversity of the Tyrrhenian coast.</title>
        <authorList>
            <person name="Gattoni G."/>
            <person name="Corral P."/>
        </authorList>
    </citation>
    <scope>NUCLEOTIDE SEQUENCE [LARGE SCALE GENOMIC DNA]</scope>
    <source>
        <strain evidence="1 2">V10</strain>
    </source>
</reference>
<gene>
    <name evidence="1" type="ORF">M3N55_16155</name>
</gene>
<sequence length="94" mass="10452">MTASRLHLNTPKGSQYLQQLCKHFGHKVPVTFSPSEGRVTLPFGTGEMAASETELTITVQSQADDLARMECFVGDHLARFAFRENPTLTRQRSA</sequence>
<proteinExistence type="predicted"/>